<reference evidence="2" key="1">
    <citation type="journal article" date="2023" name="Plants (Basel)">
        <title>Genomic Analysis of Leptolyngbya boryana CZ1 Reveals Efficient Carbon Fixation Modules.</title>
        <authorList>
            <person name="Bai X."/>
            <person name="Wang H."/>
            <person name="Cheng W."/>
            <person name="Wang J."/>
            <person name="Ma M."/>
            <person name="Hu H."/>
            <person name="Song Z."/>
            <person name="Ma H."/>
            <person name="Fan Y."/>
            <person name="Du C."/>
            <person name="Xu J."/>
        </authorList>
    </citation>
    <scope>NUCLEOTIDE SEQUENCE</scope>
    <source>
        <strain evidence="2">CZ1</strain>
    </source>
</reference>
<proteinExistence type="predicted"/>
<dbReference type="AlphaFoldDB" id="A0AA96WVW2"/>
<reference evidence="2" key="2">
    <citation type="submission" date="2023-07" db="EMBL/GenBank/DDBJ databases">
        <authorList>
            <person name="Bai X.-H."/>
            <person name="Wang H.-H."/>
            <person name="Wang J."/>
            <person name="Ma M.-Y."/>
            <person name="Hu H.-H."/>
            <person name="Song Z.-L."/>
            <person name="Ma H.-G."/>
            <person name="Fan Y."/>
            <person name="Du C.-Y."/>
            <person name="Xu J.-C."/>
        </authorList>
    </citation>
    <scope>NUCLEOTIDE SEQUENCE</scope>
    <source>
        <strain evidence="2">CZ1</strain>
    </source>
</reference>
<accession>A0AA96WVW2</accession>
<evidence type="ECO:0000313" key="2">
    <source>
        <dbReference type="EMBL" id="WNZ45194.1"/>
    </source>
</evidence>
<protein>
    <submittedName>
        <fullName evidence="2">Uncharacterized protein</fullName>
    </submittedName>
</protein>
<dbReference type="EMBL" id="CP130144">
    <property type="protein sequence ID" value="WNZ45194.1"/>
    <property type="molecule type" value="Genomic_DNA"/>
</dbReference>
<name>A0AA96WVW2_LEPBY</name>
<sequence>MKDIRAIIQRAIAAYEAKHGEIVPSPEVCQFVEELFQTNSTRTDSRSQNTLEMNRSNQSERSSTDSSAEDLAQ</sequence>
<feature type="region of interest" description="Disordered" evidence="1">
    <location>
        <begin position="40"/>
        <end position="73"/>
    </location>
</feature>
<dbReference type="RefSeq" id="WP_316426926.1">
    <property type="nucleotide sequence ID" value="NZ_CP130144.1"/>
</dbReference>
<evidence type="ECO:0000256" key="1">
    <source>
        <dbReference type="SAM" id="MobiDB-lite"/>
    </source>
</evidence>
<feature type="compositionally biased region" description="Polar residues" evidence="1">
    <location>
        <begin position="40"/>
        <end position="66"/>
    </location>
</feature>
<organism evidence="2">
    <name type="scientific">Leptolyngbya boryana CZ1</name>
    <dbReference type="NCBI Taxonomy" id="3060204"/>
    <lineage>
        <taxon>Bacteria</taxon>
        <taxon>Bacillati</taxon>
        <taxon>Cyanobacteriota</taxon>
        <taxon>Cyanophyceae</taxon>
        <taxon>Leptolyngbyales</taxon>
        <taxon>Leptolyngbyaceae</taxon>
        <taxon>Leptolyngbya group</taxon>
        <taxon>Leptolyngbya</taxon>
    </lineage>
</organism>
<gene>
    <name evidence="2" type="ORF">Q2T42_25745</name>
</gene>